<reference evidence="2" key="1">
    <citation type="journal article" date="2019" name="Int. J. Syst. Evol. Microbiol.">
        <title>The Global Catalogue of Microorganisms (GCM) 10K type strain sequencing project: providing services to taxonomists for standard genome sequencing and annotation.</title>
        <authorList>
            <consortium name="The Broad Institute Genomics Platform"/>
            <consortium name="The Broad Institute Genome Sequencing Center for Infectious Disease"/>
            <person name="Wu L."/>
            <person name="Ma J."/>
        </authorList>
    </citation>
    <scope>NUCLEOTIDE SEQUENCE [LARGE SCALE GENOMIC DNA]</scope>
    <source>
        <strain evidence="2">JCM 9373</strain>
    </source>
</reference>
<evidence type="ECO:0000313" key="1">
    <source>
        <dbReference type="EMBL" id="GAA3152652.1"/>
    </source>
</evidence>
<protein>
    <submittedName>
        <fullName evidence="1">Uncharacterized protein</fullName>
    </submittedName>
</protein>
<gene>
    <name evidence="1" type="ORF">GCM10010466_49560</name>
</gene>
<evidence type="ECO:0000313" key="2">
    <source>
        <dbReference type="Proteomes" id="UP001500320"/>
    </source>
</evidence>
<dbReference type="Proteomes" id="UP001500320">
    <property type="component" value="Unassembled WGS sequence"/>
</dbReference>
<comment type="caution">
    <text evidence="1">The sequence shown here is derived from an EMBL/GenBank/DDBJ whole genome shotgun (WGS) entry which is preliminary data.</text>
</comment>
<keyword evidence="2" id="KW-1185">Reference proteome</keyword>
<proteinExistence type="predicted"/>
<name>A0ABP6NLT7_9ACTN</name>
<sequence length="45" mass="4882">MAITGGHGQNEAELLHAQATYVTRKNPRQAITMVVNATLRGRFAS</sequence>
<dbReference type="EMBL" id="BAAAUT010000044">
    <property type="protein sequence ID" value="GAA3152652.1"/>
    <property type="molecule type" value="Genomic_DNA"/>
</dbReference>
<organism evidence="1 2">
    <name type="scientific">Planomonospora alba</name>
    <dbReference type="NCBI Taxonomy" id="161354"/>
    <lineage>
        <taxon>Bacteria</taxon>
        <taxon>Bacillati</taxon>
        <taxon>Actinomycetota</taxon>
        <taxon>Actinomycetes</taxon>
        <taxon>Streptosporangiales</taxon>
        <taxon>Streptosporangiaceae</taxon>
        <taxon>Planomonospora</taxon>
    </lineage>
</organism>
<accession>A0ABP6NLT7</accession>